<dbReference type="EMBL" id="LAZR01002465">
    <property type="protein sequence ID" value="KKN29705.1"/>
    <property type="molecule type" value="Genomic_DNA"/>
</dbReference>
<gene>
    <name evidence="1" type="ORF">LCGC14_0841520</name>
</gene>
<comment type="caution">
    <text evidence="1">The sequence shown here is derived from an EMBL/GenBank/DDBJ whole genome shotgun (WGS) entry which is preliminary data.</text>
</comment>
<organism evidence="1">
    <name type="scientific">marine sediment metagenome</name>
    <dbReference type="NCBI Taxonomy" id="412755"/>
    <lineage>
        <taxon>unclassified sequences</taxon>
        <taxon>metagenomes</taxon>
        <taxon>ecological metagenomes</taxon>
    </lineage>
</organism>
<accession>A0A0F9PD05</accession>
<dbReference type="AlphaFoldDB" id="A0A0F9PD05"/>
<reference evidence="1" key="1">
    <citation type="journal article" date="2015" name="Nature">
        <title>Complex archaea that bridge the gap between prokaryotes and eukaryotes.</title>
        <authorList>
            <person name="Spang A."/>
            <person name="Saw J.H."/>
            <person name="Jorgensen S.L."/>
            <person name="Zaremba-Niedzwiedzka K."/>
            <person name="Martijn J."/>
            <person name="Lind A.E."/>
            <person name="van Eijk R."/>
            <person name="Schleper C."/>
            <person name="Guy L."/>
            <person name="Ettema T.J."/>
        </authorList>
    </citation>
    <scope>NUCLEOTIDE SEQUENCE</scope>
</reference>
<evidence type="ECO:0000313" key="1">
    <source>
        <dbReference type="EMBL" id="KKN29705.1"/>
    </source>
</evidence>
<protein>
    <submittedName>
        <fullName evidence="1">Uncharacterized protein</fullName>
    </submittedName>
</protein>
<feature type="non-terminal residue" evidence="1">
    <location>
        <position position="1"/>
    </location>
</feature>
<sequence length="294" mass="32579">AQQVWVGTPANNAAGGGYKELVGLQSQVNTGYVDAETGIALPSIDSDVKDANFTCVDDDPDSIINAITYLYRFVRTLASQTGVDPVRWMFAMREELWYEITKVWPCAYFLGGCTVVDASGQRIVIDAKDQIDLRDQMRQGRFLLIDGVKVDVILDDGIPELTAGDSASINEGCFASDIFLLPMSVLGGTATLLLEHFDFENASIQSAISSMVIAQTRTGGAWIDTVRQTNWCLQWQMKIEPRLILRTPWLAGRLNNVCYCPLQHTREPFPDDPYFVDGGETARPGPSYFAMWKS</sequence>
<proteinExistence type="predicted"/>
<name>A0A0F9PD05_9ZZZZ</name>